<keyword evidence="2" id="KW-1185">Reference proteome</keyword>
<dbReference type="RefSeq" id="YP_758325.1">
    <property type="nucleotide sequence ID" value="NC_008348.1"/>
</dbReference>
<evidence type="ECO:0000313" key="2">
    <source>
        <dbReference type="Proteomes" id="UP000201737"/>
    </source>
</evidence>
<dbReference type="KEGG" id="vg:5176365"/>
<reference evidence="1 2" key="2">
    <citation type="journal article" date="2007" name="Virus Res.">
        <title>P13 of Leucania separata multiple nuclear polyhedrosis virus affected the polyhedra and budded virions yields of AcMNPV.</title>
        <authorList>
            <person name="Du E.Q."/>
            <person name="Yan F."/>
            <person name="Jin W.X."/>
            <person name="Lu N."/>
            <person name="Xiao H.Z."/>
            <person name="Lu S.Y."/>
            <person name="Qi Y.P."/>
        </authorList>
    </citation>
    <scope>NUCLEOTIDE SEQUENCE [LARGE SCALE GENOMIC DNA]</scope>
    <source>
        <strain evidence="1 2">AH1</strain>
    </source>
</reference>
<dbReference type="Proteomes" id="UP000201737">
    <property type="component" value="Segment"/>
</dbReference>
<name>Q0IL91_NPVLS</name>
<reference evidence="1 2" key="1">
    <citation type="journal article" date="2007" name="Virus Genes">
        <title>Genome sequence of Leucania seperata nucleopolyhedrovirus.</title>
        <authorList>
            <person name="Xiao H."/>
            <person name="Qi Y."/>
        </authorList>
    </citation>
    <scope>NUCLEOTIDE SEQUENCE [LARGE SCALE GENOMIC DNA]</scope>
    <source>
        <strain evidence="1 2">AH1</strain>
    </source>
</reference>
<evidence type="ECO:0000313" key="1">
    <source>
        <dbReference type="EMBL" id="AAR28792.1"/>
    </source>
</evidence>
<accession>Q0IL91</accession>
<proteinExistence type="predicted"/>
<sequence length="100" mass="11078">MRTGSNHSTLYINVFSLSAGSNLRSVQVEKSTIKKCAQYSRVCVSEALSFITPWNVLQCPPTLFTLAPIELTFKWSSICIAHSPRFGLKRCGLDSMSECS</sequence>
<protein>
    <submittedName>
        <fullName evidence="1">ORF28</fullName>
    </submittedName>
</protein>
<organism evidence="1 2">
    <name type="scientific">Leucania separata nucleopolyhedrovirus</name>
    <name type="common">LsNPV</name>
    <dbReference type="NCBI Taxonomy" id="1307956"/>
    <lineage>
        <taxon>Viruses</taxon>
        <taxon>Viruses incertae sedis</taxon>
        <taxon>Naldaviricetes</taxon>
        <taxon>Lefavirales</taxon>
        <taxon>Baculoviridae</taxon>
        <taxon>Alphabaculovirus</taxon>
        <taxon>Alphabaculovirus leseparatae</taxon>
    </lineage>
</organism>
<organismHost>
    <name type="scientific">Lepidoptera</name>
    <name type="common">moths &amp; butterflies</name>
    <dbReference type="NCBI Taxonomy" id="7088"/>
</organismHost>
<dbReference type="EMBL" id="AY394490">
    <property type="protein sequence ID" value="AAR28792.1"/>
    <property type="molecule type" value="Genomic_DNA"/>
</dbReference>
<dbReference type="GeneID" id="5176365"/>